<protein>
    <submittedName>
        <fullName evidence="1">Haloacid dehalogenase</fullName>
    </submittedName>
</protein>
<accession>A0A916QJH7</accession>
<dbReference type="EMBL" id="BMAY01000003">
    <property type="protein sequence ID" value="GFZ26748.1"/>
    <property type="molecule type" value="Genomic_DNA"/>
</dbReference>
<name>A0A916QJH7_9LACO</name>
<gene>
    <name evidence="1" type="primary">cof_2</name>
    <name evidence="1" type="ORF">LCB40_06280</name>
</gene>
<dbReference type="NCBIfam" id="TIGR00099">
    <property type="entry name" value="Cof-subfamily"/>
    <property type="match status" value="1"/>
</dbReference>
<dbReference type="NCBIfam" id="TIGR01484">
    <property type="entry name" value="HAD-SF-IIB"/>
    <property type="match status" value="1"/>
</dbReference>
<dbReference type="AlphaFoldDB" id="A0A916QJH7"/>
<dbReference type="InterPro" id="IPR000150">
    <property type="entry name" value="Cof"/>
</dbReference>
<dbReference type="Proteomes" id="UP000677218">
    <property type="component" value="Unassembled WGS sequence"/>
</dbReference>
<dbReference type="SFLD" id="SFLDG01140">
    <property type="entry name" value="C2.B:_Phosphomannomutase_and_P"/>
    <property type="match status" value="1"/>
</dbReference>
<reference evidence="1" key="1">
    <citation type="submission" date="2020-08" db="EMBL/GenBank/DDBJ databases">
        <title>Taxonomic study for Lactobacillus species isolated from hardwood bark.</title>
        <authorList>
            <person name="Tohno M."/>
            <person name="Tanizawa Y."/>
        </authorList>
    </citation>
    <scope>NUCLEOTIDE SEQUENCE</scope>
    <source>
        <strain evidence="1">B40</strain>
    </source>
</reference>
<dbReference type="SUPFAM" id="SSF56784">
    <property type="entry name" value="HAD-like"/>
    <property type="match status" value="1"/>
</dbReference>
<proteinExistence type="predicted"/>
<dbReference type="GO" id="GO:0005829">
    <property type="term" value="C:cytosol"/>
    <property type="evidence" value="ECO:0007669"/>
    <property type="project" value="TreeGrafter"/>
</dbReference>
<dbReference type="Gene3D" id="3.30.1240.10">
    <property type="match status" value="1"/>
</dbReference>
<keyword evidence="2" id="KW-1185">Reference proteome</keyword>
<dbReference type="GO" id="GO:0016791">
    <property type="term" value="F:phosphatase activity"/>
    <property type="evidence" value="ECO:0007669"/>
    <property type="project" value="UniProtKB-ARBA"/>
</dbReference>
<dbReference type="Pfam" id="PF08282">
    <property type="entry name" value="Hydrolase_3"/>
    <property type="match status" value="1"/>
</dbReference>
<dbReference type="GO" id="GO:0000287">
    <property type="term" value="F:magnesium ion binding"/>
    <property type="evidence" value="ECO:0007669"/>
    <property type="project" value="TreeGrafter"/>
</dbReference>
<evidence type="ECO:0000313" key="2">
    <source>
        <dbReference type="Proteomes" id="UP000677218"/>
    </source>
</evidence>
<dbReference type="Gene3D" id="3.40.50.1000">
    <property type="entry name" value="HAD superfamily/HAD-like"/>
    <property type="match status" value="1"/>
</dbReference>
<comment type="caution">
    <text evidence="1">The sequence shown here is derived from an EMBL/GenBank/DDBJ whole genome shotgun (WGS) entry which is preliminary data.</text>
</comment>
<dbReference type="SFLD" id="SFLDS00003">
    <property type="entry name" value="Haloacid_Dehalogenase"/>
    <property type="match status" value="1"/>
</dbReference>
<organism evidence="1 2">
    <name type="scientific">Lactobacillus corticis</name>
    <dbReference type="NCBI Taxonomy" id="2201249"/>
    <lineage>
        <taxon>Bacteria</taxon>
        <taxon>Bacillati</taxon>
        <taxon>Bacillota</taxon>
        <taxon>Bacilli</taxon>
        <taxon>Lactobacillales</taxon>
        <taxon>Lactobacillaceae</taxon>
        <taxon>Lactobacillus</taxon>
    </lineage>
</organism>
<sequence length="272" mass="30899">MLPHLIALDLDGTTLNDQGEISPKTKRVIQALNQEGHYVVIVTGRPYTRAVNYYDQLTLSTPMVNFNGALTHIPHHKWREEYALRIDPEIVFHLLAQRQRLGLEFILAESKRHMWADRPCREFSPFLPDRLRPQEILNRENLQVAPISLSVGVADISKQDQLAAAISEVTSGELEFRVWGGDSQIMQLIETKAHKALGLARIADYYGIPKERILAFGDEVNDFEMLDFAGRGVAMANGRAELKERANDVTRFDNEHDGLADYLEAYFDLKEA</sequence>
<dbReference type="PANTHER" id="PTHR10000:SF23">
    <property type="entry name" value="5-AMINO-6-(5-PHOSPHO-D-RIBITYLAMINO)URACIL PHOSPHATASE YITU"/>
    <property type="match status" value="1"/>
</dbReference>
<dbReference type="InterPro" id="IPR023214">
    <property type="entry name" value="HAD_sf"/>
</dbReference>
<dbReference type="InterPro" id="IPR036412">
    <property type="entry name" value="HAD-like_sf"/>
</dbReference>
<dbReference type="PANTHER" id="PTHR10000">
    <property type="entry name" value="PHOSPHOSERINE PHOSPHATASE"/>
    <property type="match status" value="1"/>
</dbReference>
<dbReference type="CDD" id="cd07516">
    <property type="entry name" value="HAD_Pase"/>
    <property type="match status" value="1"/>
</dbReference>
<dbReference type="RefSeq" id="WP_212780437.1">
    <property type="nucleotide sequence ID" value="NZ_BMAY01000003.1"/>
</dbReference>
<evidence type="ECO:0000313" key="1">
    <source>
        <dbReference type="EMBL" id="GFZ26748.1"/>
    </source>
</evidence>
<dbReference type="InterPro" id="IPR006379">
    <property type="entry name" value="HAD-SF_hydro_IIB"/>
</dbReference>